<reference evidence="7" key="2">
    <citation type="journal article" date="2022" name="Sci. Rep.">
        <title>In silico prediction of the enzymes involved in the degradation of the herbicide molinate by Gulosibacter molinativorax ON4T.</title>
        <authorList>
            <person name="Lopes A.R."/>
            <person name="Bunin E."/>
            <person name="Viana A.T."/>
            <person name="Froufe H."/>
            <person name="Munoz-Merida A."/>
            <person name="Pinho D."/>
            <person name="Figueiredo J."/>
            <person name="Barroso C."/>
            <person name="Vaz-Moreira I."/>
            <person name="Bellanger X."/>
            <person name="Egas C."/>
            <person name="Nunes O.C."/>
        </authorList>
    </citation>
    <scope>NUCLEOTIDE SEQUENCE</scope>
    <source>
        <strain evidence="7">ON4</strain>
    </source>
</reference>
<gene>
    <name evidence="7" type="primary">mtnN</name>
    <name evidence="7" type="ORF">C7K25_13100</name>
</gene>
<evidence type="ECO:0000256" key="1">
    <source>
        <dbReference type="ARBA" id="ARBA00004945"/>
    </source>
</evidence>
<dbReference type="Proteomes" id="UP001170379">
    <property type="component" value="Unassembled WGS sequence"/>
</dbReference>
<dbReference type="InterPro" id="IPR035994">
    <property type="entry name" value="Nucleoside_phosphorylase_sf"/>
</dbReference>
<evidence type="ECO:0000313" key="7">
    <source>
        <dbReference type="EMBL" id="MDJ1372293.1"/>
    </source>
</evidence>
<accession>A0ABT7CAR4</accession>
<comment type="caution">
    <text evidence="7">The sequence shown here is derived from an EMBL/GenBank/DDBJ whole genome shotgun (WGS) entry which is preliminary data.</text>
</comment>
<sequence length="228" mass="22848">MDEESAPFNEFLTEVSAVSTPLAGVSARRGRLAVGDGGAIDAVLVTSNIGLVAAASAASWATGEFAPAAVISAGTGGGLPADISVGDIAVAEACTYGTADATEFGYERGQVPRQPVRFESSPELVAAALAGIPGSSAGALRVGRILSGDTFVTTRNVADMREAFPDAVATDMESCAISQTASAFGVPFISVRGISDLCGPSAGQDFHMGVDEAAAHSRDAVRALLAAL</sequence>
<dbReference type="EC" id="3.2.2.9" evidence="2"/>
<dbReference type="PANTHER" id="PTHR46832:SF1">
    <property type="entry name" value="5'-METHYLTHIOADENOSINE_S-ADENOSYLHOMOCYSTEINE NUCLEOSIDASE"/>
    <property type="match status" value="1"/>
</dbReference>
<proteinExistence type="predicted"/>
<evidence type="ECO:0000256" key="4">
    <source>
        <dbReference type="ARBA" id="ARBA00022801"/>
    </source>
</evidence>
<organism evidence="7 8">
    <name type="scientific">Gulosibacter molinativorax</name>
    <dbReference type="NCBI Taxonomy" id="256821"/>
    <lineage>
        <taxon>Bacteria</taxon>
        <taxon>Bacillati</taxon>
        <taxon>Actinomycetota</taxon>
        <taxon>Actinomycetes</taxon>
        <taxon>Micrococcales</taxon>
        <taxon>Microbacteriaceae</taxon>
        <taxon>Gulosibacter</taxon>
    </lineage>
</organism>
<dbReference type="CDD" id="cd09008">
    <property type="entry name" value="MTAN"/>
    <property type="match status" value="1"/>
</dbReference>
<dbReference type="Pfam" id="PF01048">
    <property type="entry name" value="PNP_UDP_1"/>
    <property type="match status" value="1"/>
</dbReference>
<reference evidence="7" key="1">
    <citation type="submission" date="2018-03" db="EMBL/GenBank/DDBJ databases">
        <authorList>
            <person name="Nunes O.C."/>
            <person name="Lopes A.R."/>
            <person name="Froufe H."/>
            <person name="Munoz-Merida A."/>
            <person name="Barroso C."/>
            <person name="Egas C."/>
        </authorList>
    </citation>
    <scope>NUCLEOTIDE SEQUENCE</scope>
    <source>
        <strain evidence="7">ON4</strain>
    </source>
</reference>
<evidence type="ECO:0000256" key="2">
    <source>
        <dbReference type="ARBA" id="ARBA00011974"/>
    </source>
</evidence>
<evidence type="ECO:0000256" key="5">
    <source>
        <dbReference type="ARBA" id="ARBA00023167"/>
    </source>
</evidence>
<keyword evidence="8" id="KW-1185">Reference proteome</keyword>
<dbReference type="PANTHER" id="PTHR46832">
    <property type="entry name" value="5'-METHYLTHIOADENOSINE/S-ADENOSYLHOMOCYSTEINE NUCLEOSIDASE"/>
    <property type="match status" value="1"/>
</dbReference>
<keyword evidence="5" id="KW-0486">Methionine biosynthesis</keyword>
<protein>
    <recommendedName>
        <fullName evidence="2">adenosylhomocysteine nucleosidase</fullName>
        <ecNumber evidence="2">3.2.2.9</ecNumber>
    </recommendedName>
</protein>
<dbReference type="Gene3D" id="3.40.50.1580">
    <property type="entry name" value="Nucleoside phosphorylase domain"/>
    <property type="match status" value="1"/>
</dbReference>
<dbReference type="InterPro" id="IPR000845">
    <property type="entry name" value="Nucleoside_phosphorylase_d"/>
</dbReference>
<feature type="domain" description="Nucleoside phosphorylase" evidence="6">
    <location>
        <begin position="24"/>
        <end position="226"/>
    </location>
</feature>
<dbReference type="SUPFAM" id="SSF53167">
    <property type="entry name" value="Purine and uridine phosphorylases"/>
    <property type="match status" value="1"/>
</dbReference>
<comment type="pathway">
    <text evidence="1">Amino-acid biosynthesis; L-methionine biosynthesis via salvage pathway; S-methyl-5-thio-alpha-D-ribose 1-phosphate from S-methyl-5'-thioadenosine (hydrolase route): step 1/2.</text>
</comment>
<keyword evidence="4" id="KW-0378">Hydrolase</keyword>
<dbReference type="EMBL" id="PXVD01000023">
    <property type="protein sequence ID" value="MDJ1372293.1"/>
    <property type="molecule type" value="Genomic_DNA"/>
</dbReference>
<dbReference type="NCBIfam" id="TIGR01704">
    <property type="entry name" value="MTA_SAH-Nsdase"/>
    <property type="match status" value="1"/>
</dbReference>
<evidence type="ECO:0000259" key="6">
    <source>
        <dbReference type="Pfam" id="PF01048"/>
    </source>
</evidence>
<name>A0ABT7CAR4_9MICO</name>
<keyword evidence="3" id="KW-0028">Amino-acid biosynthesis</keyword>
<evidence type="ECO:0000256" key="3">
    <source>
        <dbReference type="ARBA" id="ARBA00022605"/>
    </source>
</evidence>
<evidence type="ECO:0000313" key="8">
    <source>
        <dbReference type="Proteomes" id="UP001170379"/>
    </source>
</evidence>
<dbReference type="InterPro" id="IPR010049">
    <property type="entry name" value="MTA_SAH_Nsdase"/>
</dbReference>